<gene>
    <name evidence="2" type="ORF">M5W83_26330</name>
</gene>
<dbReference type="InterPro" id="IPR000182">
    <property type="entry name" value="GNAT_dom"/>
</dbReference>
<dbReference type="Gene3D" id="3.40.630.30">
    <property type="match status" value="1"/>
</dbReference>
<sequence>MKTMLSFEKTSAKLIDVEEAIINSNPLFNLLSRNKEIISREEVLDDIQQANRIGAQRVLVKDDADYIGILEYLPMNPADQCTWLGLLVISGELQSQGYGAQAVQLFEEHMESQGIGKYRIGVITKNTRAHLFWMRQGFKRIDSKTNGNNKEILIYEKKLDKRTEG</sequence>
<evidence type="ECO:0000313" key="2">
    <source>
        <dbReference type="EMBL" id="MCY9610671.1"/>
    </source>
</evidence>
<dbReference type="InterPro" id="IPR016181">
    <property type="entry name" value="Acyl_CoA_acyltransferase"/>
</dbReference>
<dbReference type="SUPFAM" id="SSF55729">
    <property type="entry name" value="Acyl-CoA N-acyltransferases (Nat)"/>
    <property type="match status" value="1"/>
</dbReference>
<proteinExistence type="predicted"/>
<dbReference type="Proteomes" id="UP001209276">
    <property type="component" value="Unassembled WGS sequence"/>
</dbReference>
<dbReference type="RefSeq" id="WP_244194061.1">
    <property type="nucleotide sequence ID" value="NZ_CABMNB010000012.1"/>
</dbReference>
<keyword evidence="3" id="KW-1185">Reference proteome</keyword>
<dbReference type="GeneID" id="76995045"/>
<protein>
    <submittedName>
        <fullName evidence="2">GNAT family N-acetyltransferase</fullName>
    </submittedName>
</protein>
<organism evidence="2 3">
    <name type="scientific">Paenibacillus thiaminolyticus</name>
    <name type="common">Bacillus thiaminolyticus</name>
    <dbReference type="NCBI Taxonomy" id="49283"/>
    <lineage>
        <taxon>Bacteria</taxon>
        <taxon>Bacillati</taxon>
        <taxon>Bacillota</taxon>
        <taxon>Bacilli</taxon>
        <taxon>Bacillales</taxon>
        <taxon>Paenibacillaceae</taxon>
        <taxon>Paenibacillus</taxon>
    </lineage>
</organism>
<feature type="domain" description="N-acetyltransferase" evidence="1">
    <location>
        <begin position="15"/>
        <end position="160"/>
    </location>
</feature>
<dbReference type="EMBL" id="JAMDMM010000062">
    <property type="protein sequence ID" value="MCY9610671.1"/>
    <property type="molecule type" value="Genomic_DNA"/>
</dbReference>
<comment type="caution">
    <text evidence="2">The sequence shown here is derived from an EMBL/GenBank/DDBJ whole genome shotgun (WGS) entry which is preliminary data.</text>
</comment>
<evidence type="ECO:0000259" key="1">
    <source>
        <dbReference type="PROSITE" id="PS51186"/>
    </source>
</evidence>
<accession>A0ABT4G3L8</accession>
<evidence type="ECO:0000313" key="3">
    <source>
        <dbReference type="Proteomes" id="UP001209276"/>
    </source>
</evidence>
<reference evidence="2 3" key="1">
    <citation type="submission" date="2022-05" db="EMBL/GenBank/DDBJ databases">
        <title>Genome Sequencing of Bee-Associated Microbes.</title>
        <authorList>
            <person name="Dunlap C."/>
        </authorList>
    </citation>
    <scope>NUCLEOTIDE SEQUENCE [LARGE SCALE GENOMIC DNA]</scope>
    <source>
        <strain evidence="2 3">NRRL B-14613</strain>
    </source>
</reference>
<dbReference type="Pfam" id="PF00583">
    <property type="entry name" value="Acetyltransf_1"/>
    <property type="match status" value="1"/>
</dbReference>
<name>A0ABT4G3L8_PANTH</name>
<dbReference type="PROSITE" id="PS51186">
    <property type="entry name" value="GNAT"/>
    <property type="match status" value="1"/>
</dbReference>